<sequence>MRNVNFPKYILPSVILGSIASIASAEVIHVQPTDNLQLVIDQASSGDVLVLSSGTYQGQFVINKPLTLTGPEDRSAILEGQRQGRTLFVDAEDVVVRHLTVTQSGMNLPQMDAGIFLNNTATRALIEQNDLLDNLMGVYIWGTQDAIVQHNRIVGNNEFRVNERGNGVSVWNAPGSKVLENDISLGRDGIFSNNSSHNVFKGNTFTNLRYGVHYMYTNDSEVSENISVDNEIGYALMFSDRLKVTNNIAVRSKAQGIMVNYTNHSIIVGNQVARAEKCLFAYNANMNTIRNNYFRQCDMGIHYTAAGQGNHISGNAFVDNQNQVKYVGTRYMEWSHEQKGNYWSDNSAFDLNADGIADTAYRPNGIIDQVVWRAPAARLLLNSPAVSIVKWAQTQFPAILPGGIIDSYPLMGIPAEIDLRKIKELYE</sequence>
<dbReference type="PANTHER" id="PTHR22990:SF15">
    <property type="entry name" value="F-BOX ONLY PROTEIN 10"/>
    <property type="match status" value="1"/>
</dbReference>
<reference evidence="6 7" key="1">
    <citation type="submission" date="2020-02" db="EMBL/GenBank/DDBJ databases">
        <title>Pelistega sp. NLN82 were isolated from wild rodents of the Hainan Island.</title>
        <authorList>
            <person name="Niu N."/>
            <person name="Zhou J."/>
        </authorList>
    </citation>
    <scope>NUCLEOTIDE SEQUENCE [LARGE SCALE GENOMIC DNA]</scope>
    <source>
        <strain evidence="6 7">NLN82</strain>
    </source>
</reference>
<dbReference type="InterPro" id="IPR006633">
    <property type="entry name" value="Carb-bd_sugar_hydrolysis-dom"/>
</dbReference>
<evidence type="ECO:0000256" key="4">
    <source>
        <dbReference type="SAM" id="SignalP"/>
    </source>
</evidence>
<name>A0A6L9Y8M4_9BURK</name>
<dbReference type="InterPro" id="IPR006626">
    <property type="entry name" value="PbH1"/>
</dbReference>
<keyword evidence="4" id="KW-0732">Signal</keyword>
<keyword evidence="7" id="KW-1185">Reference proteome</keyword>
<dbReference type="NCBIfam" id="TIGR04247">
    <property type="entry name" value="NosD_copper_fam"/>
    <property type="match status" value="1"/>
</dbReference>
<comment type="caution">
    <text evidence="6">The sequence shown here is derived from an EMBL/GenBank/DDBJ whole genome shotgun (WGS) entry which is preliminary data.</text>
</comment>
<evidence type="ECO:0000256" key="1">
    <source>
        <dbReference type="ARBA" id="ARBA00004906"/>
    </source>
</evidence>
<comment type="pathway">
    <text evidence="1">Protein modification; protein ubiquitination.</text>
</comment>
<protein>
    <submittedName>
        <fullName evidence="6">Nitrous oxide reductase family maturation protein NosD</fullName>
    </submittedName>
</protein>
<dbReference type="InterPro" id="IPR022441">
    <property type="entry name" value="Para_beta_helix_rpt-2"/>
</dbReference>
<dbReference type="Gene3D" id="2.160.20.10">
    <property type="entry name" value="Single-stranded right-handed beta-helix, Pectin lyase-like"/>
    <property type="match status" value="2"/>
</dbReference>
<dbReference type="RefSeq" id="WP_163764704.1">
    <property type="nucleotide sequence ID" value="NZ_JAAGYR010000015.1"/>
</dbReference>
<feature type="domain" description="Carbohydrate-binding/sugar hydrolysis" evidence="5">
    <location>
        <begin position="199"/>
        <end position="369"/>
    </location>
</feature>
<feature type="domain" description="Carbohydrate-binding/sugar hydrolysis" evidence="5">
    <location>
        <begin position="43"/>
        <end position="193"/>
    </location>
</feature>
<dbReference type="NCBIfam" id="TIGR03804">
    <property type="entry name" value="para_beta_helix"/>
    <property type="match status" value="1"/>
</dbReference>
<dbReference type="InterPro" id="IPR051550">
    <property type="entry name" value="SCF-Subunits/Alg-Epimerases"/>
</dbReference>
<gene>
    <name evidence="6" type="primary">nosD</name>
    <name evidence="6" type="ORF">F9B74_07865</name>
</gene>
<dbReference type="PANTHER" id="PTHR22990">
    <property type="entry name" value="F-BOX ONLY PROTEIN"/>
    <property type="match status" value="1"/>
</dbReference>
<evidence type="ECO:0000256" key="3">
    <source>
        <dbReference type="ARBA" id="ARBA00022786"/>
    </source>
</evidence>
<evidence type="ECO:0000256" key="2">
    <source>
        <dbReference type="ARBA" id="ARBA00022737"/>
    </source>
</evidence>
<dbReference type="EMBL" id="JAAGYR010000015">
    <property type="protein sequence ID" value="NEN76237.1"/>
    <property type="molecule type" value="Genomic_DNA"/>
</dbReference>
<accession>A0A6L9Y8M4</accession>
<dbReference type="InterPro" id="IPR007742">
    <property type="entry name" value="NosD_dom"/>
</dbReference>
<dbReference type="SMART" id="SM00722">
    <property type="entry name" value="CASH"/>
    <property type="match status" value="2"/>
</dbReference>
<keyword evidence="2" id="KW-0677">Repeat</keyword>
<evidence type="ECO:0000313" key="7">
    <source>
        <dbReference type="Proteomes" id="UP000477651"/>
    </source>
</evidence>
<organism evidence="6 7">
    <name type="scientific">Pelistega ratti</name>
    <dbReference type="NCBI Taxonomy" id="2652177"/>
    <lineage>
        <taxon>Bacteria</taxon>
        <taxon>Pseudomonadati</taxon>
        <taxon>Pseudomonadota</taxon>
        <taxon>Betaproteobacteria</taxon>
        <taxon>Burkholderiales</taxon>
        <taxon>Alcaligenaceae</taxon>
        <taxon>Pelistega</taxon>
    </lineage>
</organism>
<dbReference type="InterPro" id="IPR012334">
    <property type="entry name" value="Pectin_lyas_fold"/>
</dbReference>
<dbReference type="AlphaFoldDB" id="A0A6L9Y8M4"/>
<keyword evidence="3" id="KW-0833">Ubl conjugation pathway</keyword>
<evidence type="ECO:0000259" key="5">
    <source>
        <dbReference type="SMART" id="SM00722"/>
    </source>
</evidence>
<feature type="signal peptide" evidence="4">
    <location>
        <begin position="1"/>
        <end position="25"/>
    </location>
</feature>
<dbReference type="SMART" id="SM00710">
    <property type="entry name" value="PbH1"/>
    <property type="match status" value="8"/>
</dbReference>
<dbReference type="Pfam" id="PF05048">
    <property type="entry name" value="NosD"/>
    <property type="match status" value="1"/>
</dbReference>
<feature type="chain" id="PRO_5026650870" evidence="4">
    <location>
        <begin position="26"/>
        <end position="427"/>
    </location>
</feature>
<proteinExistence type="predicted"/>
<dbReference type="InterPro" id="IPR026464">
    <property type="entry name" value="NosD_copper_fam"/>
</dbReference>
<dbReference type="InterPro" id="IPR011050">
    <property type="entry name" value="Pectin_lyase_fold/virulence"/>
</dbReference>
<evidence type="ECO:0000313" key="6">
    <source>
        <dbReference type="EMBL" id="NEN76237.1"/>
    </source>
</evidence>
<dbReference type="Proteomes" id="UP000477651">
    <property type="component" value="Unassembled WGS sequence"/>
</dbReference>
<dbReference type="SUPFAM" id="SSF51126">
    <property type="entry name" value="Pectin lyase-like"/>
    <property type="match status" value="1"/>
</dbReference>